<evidence type="ECO:0000256" key="3">
    <source>
        <dbReference type="ARBA" id="ARBA00020552"/>
    </source>
</evidence>
<dbReference type="OrthoDB" id="8256082at2"/>
<dbReference type="GO" id="GO:0030246">
    <property type="term" value="F:carbohydrate binding"/>
    <property type="evidence" value="ECO:0007669"/>
    <property type="project" value="UniProtKB-KW"/>
</dbReference>
<organism evidence="8 9">
    <name type="scientific">Bradyrhizobium erythrophlei</name>
    <dbReference type="NCBI Taxonomy" id="1437360"/>
    <lineage>
        <taxon>Bacteria</taxon>
        <taxon>Pseudomonadati</taxon>
        <taxon>Pseudomonadota</taxon>
        <taxon>Alphaproteobacteria</taxon>
        <taxon>Hyphomicrobiales</taxon>
        <taxon>Nitrobacteraceae</taxon>
        <taxon>Bradyrhizobium</taxon>
    </lineage>
</organism>
<evidence type="ECO:0000256" key="7">
    <source>
        <dbReference type="SAM" id="SignalP"/>
    </source>
</evidence>
<keyword evidence="4" id="KW-1003">Cell membrane</keyword>
<gene>
    <name evidence="8" type="ORF">SAMN05444169_3249</name>
</gene>
<dbReference type="Proteomes" id="UP000190675">
    <property type="component" value="Chromosome I"/>
</dbReference>
<feature type="chain" id="PRO_5009911898" description="Lectin-like protein BA14k" evidence="7">
    <location>
        <begin position="23"/>
        <end position="100"/>
    </location>
</feature>
<evidence type="ECO:0000256" key="4">
    <source>
        <dbReference type="ARBA" id="ARBA00022475"/>
    </source>
</evidence>
<dbReference type="InterPro" id="IPR012413">
    <property type="entry name" value="BA14K"/>
</dbReference>
<keyword evidence="5" id="KW-0430">Lectin</keyword>
<protein>
    <recommendedName>
        <fullName evidence="3">Lectin-like protein BA14k</fullName>
    </recommendedName>
</protein>
<evidence type="ECO:0000313" key="8">
    <source>
        <dbReference type="EMBL" id="SHG59762.1"/>
    </source>
</evidence>
<feature type="signal peptide" evidence="7">
    <location>
        <begin position="1"/>
        <end position="22"/>
    </location>
</feature>
<evidence type="ECO:0000313" key="9">
    <source>
        <dbReference type="Proteomes" id="UP000190675"/>
    </source>
</evidence>
<dbReference type="EMBL" id="LT670818">
    <property type="protein sequence ID" value="SHG59762.1"/>
    <property type="molecule type" value="Genomic_DNA"/>
</dbReference>
<comment type="subcellular location">
    <subcellularLocation>
        <location evidence="1">Membrane</location>
        <topology evidence="1">Single-pass membrane protein</topology>
    </subcellularLocation>
</comment>
<name>A0A1M5L3U2_9BRAD</name>
<keyword evidence="4" id="KW-0472">Membrane</keyword>
<comment type="similarity">
    <text evidence="2">Belongs to the BA14k family.</text>
</comment>
<evidence type="ECO:0000256" key="5">
    <source>
        <dbReference type="ARBA" id="ARBA00022734"/>
    </source>
</evidence>
<sequence length="100" mass="10563">MKAWKAFAIASLAALVSSSALAQEMGGAMGPGSDFGYEPGPGPSYYGRTYPNDVFSAARDAAAGSYARMDRPGNSCAQRHPSYDPRSGTFLTYDGRRVPC</sequence>
<accession>A0A1M5L3U2</accession>
<reference evidence="8 9" key="1">
    <citation type="submission" date="2016-11" db="EMBL/GenBank/DDBJ databases">
        <authorList>
            <person name="Jaros S."/>
            <person name="Januszkiewicz K."/>
            <person name="Wedrychowicz H."/>
        </authorList>
    </citation>
    <scope>NUCLEOTIDE SEQUENCE [LARGE SCALE GENOMIC DNA]</scope>
    <source>
        <strain evidence="8 9">GAS242</strain>
    </source>
</reference>
<evidence type="ECO:0000256" key="1">
    <source>
        <dbReference type="ARBA" id="ARBA00004167"/>
    </source>
</evidence>
<dbReference type="GO" id="GO:0016020">
    <property type="term" value="C:membrane"/>
    <property type="evidence" value="ECO:0007669"/>
    <property type="project" value="UniProtKB-SubCell"/>
</dbReference>
<dbReference type="AlphaFoldDB" id="A0A1M5L3U2"/>
<comment type="function">
    <text evidence="6">Has immunoglobulin-binding and hemagglutination properties, and can bind to mannose. Essential for virulence. May be involved in LPS biosynthesis or polysaccharide transport.</text>
</comment>
<proteinExistence type="inferred from homology"/>
<keyword evidence="7" id="KW-0732">Signal</keyword>
<dbReference type="Pfam" id="PF07886">
    <property type="entry name" value="BA14K"/>
    <property type="match status" value="1"/>
</dbReference>
<evidence type="ECO:0000256" key="6">
    <source>
        <dbReference type="ARBA" id="ARBA00025321"/>
    </source>
</evidence>
<evidence type="ECO:0000256" key="2">
    <source>
        <dbReference type="ARBA" id="ARBA00010270"/>
    </source>
</evidence>